<reference evidence="2" key="1">
    <citation type="submission" date="2022-03" db="EMBL/GenBank/DDBJ databases">
        <authorList>
            <person name="Martin H S."/>
        </authorList>
    </citation>
    <scope>NUCLEOTIDE SEQUENCE</scope>
</reference>
<protein>
    <submittedName>
        <fullName evidence="2">Uncharacterized protein</fullName>
    </submittedName>
</protein>
<feature type="signal peptide" evidence="1">
    <location>
        <begin position="1"/>
        <end position="20"/>
    </location>
</feature>
<dbReference type="Proteomes" id="UP000837857">
    <property type="component" value="Chromosome 25"/>
</dbReference>
<keyword evidence="1" id="KW-0732">Signal</keyword>
<feature type="chain" id="PRO_5046570329" evidence="1">
    <location>
        <begin position="21"/>
        <end position="115"/>
    </location>
</feature>
<evidence type="ECO:0000256" key="1">
    <source>
        <dbReference type="SAM" id="SignalP"/>
    </source>
</evidence>
<dbReference type="EMBL" id="OW152837">
    <property type="protein sequence ID" value="CAH2058248.1"/>
    <property type="molecule type" value="Genomic_DNA"/>
</dbReference>
<dbReference type="InterPro" id="IPR031734">
    <property type="entry name" value="MBF2"/>
</dbReference>
<proteinExistence type="predicted"/>
<gene>
    <name evidence="2" type="ORF">IPOD504_LOCUS10509</name>
</gene>
<name>A0ABN8ILU9_9NEOP</name>
<organism evidence="2 3">
    <name type="scientific">Iphiclides podalirius</name>
    <name type="common">scarce swallowtail</name>
    <dbReference type="NCBI Taxonomy" id="110791"/>
    <lineage>
        <taxon>Eukaryota</taxon>
        <taxon>Metazoa</taxon>
        <taxon>Ecdysozoa</taxon>
        <taxon>Arthropoda</taxon>
        <taxon>Hexapoda</taxon>
        <taxon>Insecta</taxon>
        <taxon>Pterygota</taxon>
        <taxon>Neoptera</taxon>
        <taxon>Endopterygota</taxon>
        <taxon>Lepidoptera</taxon>
        <taxon>Glossata</taxon>
        <taxon>Ditrysia</taxon>
        <taxon>Papilionoidea</taxon>
        <taxon>Papilionidae</taxon>
        <taxon>Papilioninae</taxon>
        <taxon>Iphiclides</taxon>
    </lineage>
</organism>
<evidence type="ECO:0000313" key="2">
    <source>
        <dbReference type="EMBL" id="CAH2058248.1"/>
    </source>
</evidence>
<feature type="non-terminal residue" evidence="2">
    <location>
        <position position="115"/>
    </location>
</feature>
<keyword evidence="3" id="KW-1185">Reference proteome</keyword>
<sequence length="115" mass="12394">MEVKLTTLTLLICLLGLSEGAQRGSIRMGDLTEGYPIHFEIHDKIGIPGMKRDEDIEVKAVGEEEITSVHIADLAGNGESSVTGGGVGANYVKIHLAGARGEPYRFLVEVRAEKF</sequence>
<evidence type="ECO:0000313" key="3">
    <source>
        <dbReference type="Proteomes" id="UP000837857"/>
    </source>
</evidence>
<dbReference type="Pfam" id="PF15868">
    <property type="entry name" value="MBF2"/>
    <property type="match status" value="1"/>
</dbReference>
<accession>A0ABN8ILU9</accession>